<dbReference type="InterPro" id="IPR050564">
    <property type="entry name" value="F420-G6PD/mer"/>
</dbReference>
<name>A0AA35WYN8_GEOBA</name>
<evidence type="ECO:0000259" key="2">
    <source>
        <dbReference type="Pfam" id="PF00296"/>
    </source>
</evidence>
<sequence>MAETVERHGYDSVWVGDSITSKPRLEPLTIMAALAARTQRVRIGTAVMLTALRHPVHLAHALATIDNISNGRVILGAGAGRGDNQMYIDEHSAVGVPVGERADRMEEGINLLRALWTQEDVTNEGDYYPLENVTLEPQSLQQPLPVWISSNWVRRGLKRVAEMGDAWITNVPSVELFNRCWDRVQENAVEAGRDAKEMTRALYISVNLNEEDEALAEGDQFMQAYYSRPYEAVSKQLLCVFGPPEKCVQAIADYREAGVTYFIVRFASPNQMEQLNRFTNQVLPALR</sequence>
<dbReference type="InterPro" id="IPR011251">
    <property type="entry name" value="Luciferase-like_dom"/>
</dbReference>
<organism evidence="3 4">
    <name type="scientific">Geodia barretti</name>
    <name type="common">Barrett's horny sponge</name>
    <dbReference type="NCBI Taxonomy" id="519541"/>
    <lineage>
        <taxon>Eukaryota</taxon>
        <taxon>Metazoa</taxon>
        <taxon>Porifera</taxon>
        <taxon>Demospongiae</taxon>
        <taxon>Heteroscleromorpha</taxon>
        <taxon>Tetractinellida</taxon>
        <taxon>Astrophorina</taxon>
        <taxon>Geodiidae</taxon>
        <taxon>Geodia</taxon>
    </lineage>
</organism>
<dbReference type="EMBL" id="CASHTH010003010">
    <property type="protein sequence ID" value="CAI8038783.1"/>
    <property type="molecule type" value="Genomic_DNA"/>
</dbReference>
<accession>A0AA35WYN8</accession>
<dbReference type="InterPro" id="IPR019921">
    <property type="entry name" value="Lucif-like_OxRdtase_Rv2161c"/>
</dbReference>
<dbReference type="GO" id="GO:0016705">
    <property type="term" value="F:oxidoreductase activity, acting on paired donors, with incorporation or reduction of molecular oxygen"/>
    <property type="evidence" value="ECO:0007669"/>
    <property type="project" value="InterPro"/>
</dbReference>
<proteinExistence type="predicted"/>
<dbReference type="SUPFAM" id="SSF51679">
    <property type="entry name" value="Bacterial luciferase-like"/>
    <property type="match status" value="1"/>
</dbReference>
<comment type="caution">
    <text evidence="3">The sequence shown here is derived from an EMBL/GenBank/DDBJ whole genome shotgun (WGS) entry which is preliminary data.</text>
</comment>
<dbReference type="InterPro" id="IPR036661">
    <property type="entry name" value="Luciferase-like_sf"/>
</dbReference>
<dbReference type="Proteomes" id="UP001174909">
    <property type="component" value="Unassembled WGS sequence"/>
</dbReference>
<keyword evidence="4" id="KW-1185">Reference proteome</keyword>
<dbReference type="AlphaFoldDB" id="A0AA35WYN8"/>
<feature type="domain" description="Luciferase-like" evidence="2">
    <location>
        <begin position="1"/>
        <end position="260"/>
    </location>
</feature>
<gene>
    <name evidence="3" type="ORF">GBAR_LOCUS21622</name>
</gene>
<dbReference type="Gene3D" id="3.20.20.30">
    <property type="entry name" value="Luciferase-like domain"/>
    <property type="match status" value="1"/>
</dbReference>
<dbReference type="Pfam" id="PF00296">
    <property type="entry name" value="Bac_luciferase"/>
    <property type="match status" value="1"/>
</dbReference>
<evidence type="ECO:0000256" key="1">
    <source>
        <dbReference type="ARBA" id="ARBA00023002"/>
    </source>
</evidence>
<keyword evidence="1" id="KW-0560">Oxidoreductase</keyword>
<protein>
    <submittedName>
        <fullName evidence="3">F420-dependent glucose-6-phosphate dehydrogenase</fullName>
    </submittedName>
</protein>
<evidence type="ECO:0000313" key="3">
    <source>
        <dbReference type="EMBL" id="CAI8038783.1"/>
    </source>
</evidence>
<dbReference type="PANTHER" id="PTHR43244">
    <property type="match status" value="1"/>
</dbReference>
<evidence type="ECO:0000313" key="4">
    <source>
        <dbReference type="Proteomes" id="UP001174909"/>
    </source>
</evidence>
<dbReference type="NCBIfam" id="TIGR03619">
    <property type="entry name" value="F420_Rv2161c"/>
    <property type="match status" value="1"/>
</dbReference>
<reference evidence="3" key="1">
    <citation type="submission" date="2023-03" db="EMBL/GenBank/DDBJ databases">
        <authorList>
            <person name="Steffen K."/>
            <person name="Cardenas P."/>
        </authorList>
    </citation>
    <scope>NUCLEOTIDE SEQUENCE</scope>
</reference>
<dbReference type="PANTHER" id="PTHR43244:SF1">
    <property type="entry name" value="5,10-METHYLENETETRAHYDROMETHANOPTERIN REDUCTASE"/>
    <property type="match status" value="1"/>
</dbReference>